<accession>A0AAN7B1V4</accession>
<proteinExistence type="predicted"/>
<reference evidence="1" key="2">
    <citation type="submission" date="2023-05" db="EMBL/GenBank/DDBJ databases">
        <authorList>
            <consortium name="Lawrence Berkeley National Laboratory"/>
            <person name="Steindorff A."/>
            <person name="Hensen N."/>
            <person name="Bonometti L."/>
            <person name="Westerberg I."/>
            <person name="Brannstrom I.O."/>
            <person name="Guillou S."/>
            <person name="Cros-Aarteil S."/>
            <person name="Calhoun S."/>
            <person name="Haridas S."/>
            <person name="Kuo A."/>
            <person name="Mondo S."/>
            <person name="Pangilinan J."/>
            <person name="Riley R."/>
            <person name="Labutti K."/>
            <person name="Andreopoulos B."/>
            <person name="Lipzen A."/>
            <person name="Chen C."/>
            <person name="Yanf M."/>
            <person name="Daum C."/>
            <person name="Ng V."/>
            <person name="Clum A."/>
            <person name="Ohm R."/>
            <person name="Martin F."/>
            <person name="Silar P."/>
            <person name="Natvig D."/>
            <person name="Lalanne C."/>
            <person name="Gautier V."/>
            <person name="Ament-Velasquez S.L."/>
            <person name="Kruys A."/>
            <person name="Hutchinson M.I."/>
            <person name="Powell A.J."/>
            <person name="Barry K."/>
            <person name="Miller A.N."/>
            <person name="Grigoriev I.V."/>
            <person name="Debuchy R."/>
            <person name="Gladieux P."/>
            <person name="Thoren M.H."/>
            <person name="Johannesson H."/>
        </authorList>
    </citation>
    <scope>NUCLEOTIDE SEQUENCE</scope>
    <source>
        <strain evidence="1">PSN293</strain>
    </source>
</reference>
<name>A0AAN7B1V4_9PEZI</name>
<evidence type="ECO:0000313" key="2">
    <source>
        <dbReference type="Proteomes" id="UP001301769"/>
    </source>
</evidence>
<protein>
    <submittedName>
        <fullName evidence="1">Uncharacterized protein</fullName>
    </submittedName>
</protein>
<keyword evidence="2" id="KW-1185">Reference proteome</keyword>
<dbReference type="Proteomes" id="UP001301769">
    <property type="component" value="Unassembled WGS sequence"/>
</dbReference>
<evidence type="ECO:0000313" key="1">
    <source>
        <dbReference type="EMBL" id="KAK4207833.1"/>
    </source>
</evidence>
<sequence>MDGLSPAKVACLKAAVTLYSHTKDDQFLRLGKEISGRDLAFRYGKLAPEEVPKAIKVVRSLFRHNTTFSRANANAAVKACDSDFKTNIPASFYCHFLVSLGKEVKNALGLKLRDGELGCTFDNATFDQDAMDSIKTESERKIESEKQALGHFESLAHELAGQSGHTGPNVLTQICEMYTSRTRETLETLKSNYEALSQLFDGSINIIKGPDSKD</sequence>
<organism evidence="1 2">
    <name type="scientific">Rhypophila decipiens</name>
    <dbReference type="NCBI Taxonomy" id="261697"/>
    <lineage>
        <taxon>Eukaryota</taxon>
        <taxon>Fungi</taxon>
        <taxon>Dikarya</taxon>
        <taxon>Ascomycota</taxon>
        <taxon>Pezizomycotina</taxon>
        <taxon>Sordariomycetes</taxon>
        <taxon>Sordariomycetidae</taxon>
        <taxon>Sordariales</taxon>
        <taxon>Naviculisporaceae</taxon>
        <taxon>Rhypophila</taxon>
    </lineage>
</organism>
<dbReference type="AlphaFoldDB" id="A0AAN7B1V4"/>
<reference evidence="1" key="1">
    <citation type="journal article" date="2023" name="Mol. Phylogenet. Evol.">
        <title>Genome-scale phylogeny and comparative genomics of the fungal order Sordariales.</title>
        <authorList>
            <person name="Hensen N."/>
            <person name="Bonometti L."/>
            <person name="Westerberg I."/>
            <person name="Brannstrom I.O."/>
            <person name="Guillou S."/>
            <person name="Cros-Aarteil S."/>
            <person name="Calhoun S."/>
            <person name="Haridas S."/>
            <person name="Kuo A."/>
            <person name="Mondo S."/>
            <person name="Pangilinan J."/>
            <person name="Riley R."/>
            <person name="LaButti K."/>
            <person name="Andreopoulos B."/>
            <person name="Lipzen A."/>
            <person name="Chen C."/>
            <person name="Yan M."/>
            <person name="Daum C."/>
            <person name="Ng V."/>
            <person name="Clum A."/>
            <person name="Steindorff A."/>
            <person name="Ohm R.A."/>
            <person name="Martin F."/>
            <person name="Silar P."/>
            <person name="Natvig D.O."/>
            <person name="Lalanne C."/>
            <person name="Gautier V."/>
            <person name="Ament-Velasquez S.L."/>
            <person name="Kruys A."/>
            <person name="Hutchinson M.I."/>
            <person name="Powell A.J."/>
            <person name="Barry K."/>
            <person name="Miller A.N."/>
            <person name="Grigoriev I.V."/>
            <person name="Debuchy R."/>
            <person name="Gladieux P."/>
            <person name="Hiltunen Thoren M."/>
            <person name="Johannesson H."/>
        </authorList>
    </citation>
    <scope>NUCLEOTIDE SEQUENCE</scope>
    <source>
        <strain evidence="1">PSN293</strain>
    </source>
</reference>
<dbReference type="EMBL" id="MU858271">
    <property type="protein sequence ID" value="KAK4207833.1"/>
    <property type="molecule type" value="Genomic_DNA"/>
</dbReference>
<comment type="caution">
    <text evidence="1">The sequence shown here is derived from an EMBL/GenBank/DDBJ whole genome shotgun (WGS) entry which is preliminary data.</text>
</comment>
<gene>
    <name evidence="1" type="ORF">QBC37DRAFT_405838</name>
</gene>